<organism evidence="2 3">
    <name type="scientific">Candida theae</name>
    <dbReference type="NCBI Taxonomy" id="1198502"/>
    <lineage>
        <taxon>Eukaryota</taxon>
        <taxon>Fungi</taxon>
        <taxon>Dikarya</taxon>
        <taxon>Ascomycota</taxon>
        <taxon>Saccharomycotina</taxon>
        <taxon>Pichiomycetes</taxon>
        <taxon>Debaryomycetaceae</taxon>
        <taxon>Candida/Lodderomyces clade</taxon>
        <taxon>Candida</taxon>
    </lineage>
</organism>
<gene>
    <name evidence="2" type="ORF">KGF57_000776</name>
</gene>
<dbReference type="RefSeq" id="XP_051610774.1">
    <property type="nucleotide sequence ID" value="XM_051755279.1"/>
</dbReference>
<evidence type="ECO:0008006" key="4">
    <source>
        <dbReference type="Google" id="ProtNLM"/>
    </source>
</evidence>
<sequence length="302" mass="33807">MQQQQKLEPQQQSQSTDPSTNQFNLSATTLDVSTASAAAAVLTNPTTAFSTSILDNDGSFDLQQQQQQHRRIINLSQFPTPRMFILSFSSSSLGEATCWSFTSTNKINLFVQYCNTEELQEQQQSGEKSQNDLPQQIVENDNELLQLFLTTKSTAKNTIDTANVSLQVETRGRDLCLNLASKVCNILQKEQLNQEIASQQRQVCFILDNSDFNALTSLLEIETRGLLSVPVAPIENGCFACSDCDKPDVRTEHVKHYIRLVSSNISSYHCQYCERKFSRLDSSASRMKIHFEVGGTGRTNIV</sequence>
<proteinExistence type="predicted"/>
<protein>
    <recommendedName>
        <fullName evidence="4">C2H2-type domain-containing protein</fullName>
    </recommendedName>
</protein>
<dbReference type="GeneID" id="76148835"/>
<comment type="caution">
    <text evidence="2">The sequence shown here is derived from an EMBL/GenBank/DDBJ whole genome shotgun (WGS) entry which is preliminary data.</text>
</comment>
<accession>A0AAD5BIK3</accession>
<reference evidence="2 3" key="1">
    <citation type="journal article" date="2022" name="DNA Res.">
        <title>Genome analysis of five recently described species of the CUG-Ser clade uncovers Candida theae as a new hybrid lineage with pathogenic potential in the Candida parapsilosis species complex.</title>
        <authorList>
            <person name="Mixao V."/>
            <person name="Del Olmo V."/>
            <person name="Hegedusova E."/>
            <person name="Saus E."/>
            <person name="Pryszcz L."/>
            <person name="Cillingova A."/>
            <person name="Nosek J."/>
            <person name="Gabaldon T."/>
        </authorList>
    </citation>
    <scope>NUCLEOTIDE SEQUENCE [LARGE SCALE GENOMIC DNA]</scope>
    <source>
        <strain evidence="2 3">CBS 12239</strain>
    </source>
</reference>
<keyword evidence="3" id="KW-1185">Reference proteome</keyword>
<feature type="compositionally biased region" description="Low complexity" evidence="1">
    <location>
        <begin position="1"/>
        <end position="15"/>
    </location>
</feature>
<evidence type="ECO:0000313" key="2">
    <source>
        <dbReference type="EMBL" id="KAI5965510.1"/>
    </source>
</evidence>
<dbReference type="AlphaFoldDB" id="A0AAD5BIK3"/>
<dbReference type="EMBL" id="JAIHNG010000044">
    <property type="protein sequence ID" value="KAI5965510.1"/>
    <property type="molecule type" value="Genomic_DNA"/>
</dbReference>
<name>A0AAD5BIK3_9ASCO</name>
<evidence type="ECO:0000313" key="3">
    <source>
        <dbReference type="Proteomes" id="UP001204833"/>
    </source>
</evidence>
<evidence type="ECO:0000256" key="1">
    <source>
        <dbReference type="SAM" id="MobiDB-lite"/>
    </source>
</evidence>
<feature type="region of interest" description="Disordered" evidence="1">
    <location>
        <begin position="1"/>
        <end position="23"/>
    </location>
</feature>
<dbReference type="Proteomes" id="UP001204833">
    <property type="component" value="Unassembled WGS sequence"/>
</dbReference>